<dbReference type="Gene3D" id="3.10.28.10">
    <property type="entry name" value="Homing endonucleases"/>
    <property type="match status" value="1"/>
</dbReference>
<dbReference type="PANTHER" id="PTHR36181:SF4">
    <property type="entry name" value="LAGLIDADG ENDONUCLEASE"/>
    <property type="match status" value="1"/>
</dbReference>
<reference evidence="3" key="1">
    <citation type="submission" date="2021-07" db="EMBL/GenBank/DDBJ databases">
        <authorList>
            <person name="Durling M."/>
        </authorList>
    </citation>
    <scope>NUCLEOTIDE SEQUENCE</scope>
</reference>
<proteinExistence type="predicted"/>
<name>A0A9N9Q7G9_9HELO</name>
<dbReference type="PANTHER" id="PTHR36181">
    <property type="entry name" value="INTRON-ENCODED ENDONUCLEASE AI3-RELATED"/>
    <property type="match status" value="1"/>
</dbReference>
<protein>
    <recommendedName>
        <fullName evidence="2">Homing endonuclease LAGLIDADG domain-containing protein</fullName>
    </recommendedName>
</protein>
<evidence type="ECO:0000259" key="2">
    <source>
        <dbReference type="Pfam" id="PF00961"/>
    </source>
</evidence>
<dbReference type="InterPro" id="IPR004860">
    <property type="entry name" value="LAGLIDADG_dom"/>
</dbReference>
<keyword evidence="4" id="KW-1185">Reference proteome</keyword>
<evidence type="ECO:0000313" key="3">
    <source>
        <dbReference type="EMBL" id="CAG8976696.1"/>
    </source>
</evidence>
<comment type="caution">
    <text evidence="3">The sequence shown here is derived from an EMBL/GenBank/DDBJ whole genome shotgun (WGS) entry which is preliminary data.</text>
</comment>
<gene>
    <name evidence="3" type="ORF">HYALB_00008447</name>
</gene>
<feature type="compositionally biased region" description="Basic and acidic residues" evidence="1">
    <location>
        <begin position="89"/>
        <end position="104"/>
    </location>
</feature>
<dbReference type="EMBL" id="CAJVRM010000187">
    <property type="protein sequence ID" value="CAG8976696.1"/>
    <property type="molecule type" value="Genomic_DNA"/>
</dbReference>
<sequence>MSAGKAAIDYRVLRFKNITDIVVPLFKQNPILGVKSLDFVDWCLRRAAELIKLKAHLTPEGLEQIQSITPRYALNIKQTEPGKILAPGTHDKKEDEPSHDKFDE</sequence>
<dbReference type="GO" id="GO:0005739">
    <property type="term" value="C:mitochondrion"/>
    <property type="evidence" value="ECO:0007669"/>
    <property type="project" value="UniProtKB-ARBA"/>
</dbReference>
<evidence type="ECO:0000256" key="1">
    <source>
        <dbReference type="SAM" id="MobiDB-lite"/>
    </source>
</evidence>
<dbReference type="Pfam" id="PF00961">
    <property type="entry name" value="LAGLIDADG_1"/>
    <property type="match status" value="1"/>
</dbReference>
<organism evidence="3 4">
    <name type="scientific">Hymenoscyphus albidus</name>
    <dbReference type="NCBI Taxonomy" id="595503"/>
    <lineage>
        <taxon>Eukaryota</taxon>
        <taxon>Fungi</taxon>
        <taxon>Dikarya</taxon>
        <taxon>Ascomycota</taxon>
        <taxon>Pezizomycotina</taxon>
        <taxon>Leotiomycetes</taxon>
        <taxon>Helotiales</taxon>
        <taxon>Helotiaceae</taxon>
        <taxon>Hymenoscyphus</taxon>
    </lineage>
</organism>
<accession>A0A9N9Q7G9</accession>
<dbReference type="GO" id="GO:0004519">
    <property type="term" value="F:endonuclease activity"/>
    <property type="evidence" value="ECO:0007669"/>
    <property type="project" value="InterPro"/>
</dbReference>
<dbReference type="InterPro" id="IPR027434">
    <property type="entry name" value="Homing_endonucl"/>
</dbReference>
<evidence type="ECO:0000313" key="4">
    <source>
        <dbReference type="Proteomes" id="UP000701801"/>
    </source>
</evidence>
<feature type="region of interest" description="Disordered" evidence="1">
    <location>
        <begin position="80"/>
        <end position="104"/>
    </location>
</feature>
<feature type="domain" description="Homing endonuclease LAGLIDADG" evidence="2">
    <location>
        <begin position="6"/>
        <end position="43"/>
    </location>
</feature>
<dbReference type="OrthoDB" id="3664053at2759"/>
<dbReference type="SUPFAM" id="SSF55608">
    <property type="entry name" value="Homing endonucleases"/>
    <property type="match status" value="1"/>
</dbReference>
<dbReference type="InterPro" id="IPR051289">
    <property type="entry name" value="LAGLIDADG_Endonuclease"/>
</dbReference>
<dbReference type="Proteomes" id="UP000701801">
    <property type="component" value="Unassembled WGS sequence"/>
</dbReference>
<dbReference type="AlphaFoldDB" id="A0A9N9Q7G9"/>